<dbReference type="Gene3D" id="3.30.499.10">
    <property type="entry name" value="Aconitase, domain 3"/>
    <property type="match status" value="2"/>
</dbReference>
<evidence type="ECO:0000256" key="10">
    <source>
        <dbReference type="ARBA" id="ARBA00022723"/>
    </source>
</evidence>
<dbReference type="InterPro" id="IPR018136">
    <property type="entry name" value="Aconitase_4Fe-4S_BS"/>
</dbReference>
<accession>A0A8G2CHV8</accession>
<dbReference type="NCBIfam" id="NF009520">
    <property type="entry name" value="PRK12881.1"/>
    <property type="match status" value="1"/>
</dbReference>
<comment type="catalytic activity">
    <reaction evidence="1">
        <text>(2S,3R)-3-hydroxybutane-1,2,3-tricarboxylate = 2-methyl-cis-aconitate + H2O</text>
        <dbReference type="Rhea" id="RHEA:17941"/>
        <dbReference type="ChEBI" id="CHEBI:15377"/>
        <dbReference type="ChEBI" id="CHEBI:57429"/>
        <dbReference type="ChEBI" id="CHEBI:57872"/>
        <dbReference type="EC" id="4.2.1.99"/>
    </reaction>
</comment>
<name>A0A8G2CHV8_ACIRU</name>
<dbReference type="Gene3D" id="6.10.190.10">
    <property type="match status" value="1"/>
</dbReference>
<keyword evidence="13 16" id="KW-0411">Iron-sulfur</keyword>
<keyword evidence="14 16" id="KW-0456">Lyase</keyword>
<dbReference type="Pfam" id="PF00330">
    <property type="entry name" value="Aconitase"/>
    <property type="match status" value="1"/>
</dbReference>
<keyword evidence="10" id="KW-0479">Metal-binding</keyword>
<reference evidence="19 20" key="1">
    <citation type="submission" date="2017-01" db="EMBL/GenBank/DDBJ databases">
        <authorList>
            <person name="Varghese N."/>
            <person name="Submissions S."/>
        </authorList>
    </citation>
    <scope>NUCLEOTIDE SEQUENCE [LARGE SCALE GENOMIC DNA]</scope>
    <source>
        <strain evidence="19 20">ATCC 35905</strain>
    </source>
</reference>
<dbReference type="OrthoDB" id="9764318at2"/>
<dbReference type="FunFam" id="3.30.499.10:FF:000020">
    <property type="entry name" value="Aconitate hydratase A"/>
    <property type="match status" value="1"/>
</dbReference>
<evidence type="ECO:0000256" key="2">
    <source>
        <dbReference type="ARBA" id="ARBA00001966"/>
    </source>
</evidence>
<feature type="domain" description="Aconitase/3-isopropylmalate dehydratase large subunit alpha/beta/alpha" evidence="17">
    <location>
        <begin position="77"/>
        <end position="562"/>
    </location>
</feature>
<evidence type="ECO:0000256" key="5">
    <source>
        <dbReference type="ARBA" id="ARBA00005026"/>
    </source>
</evidence>
<dbReference type="EMBL" id="FTNE01000002">
    <property type="protein sequence ID" value="SIQ14889.1"/>
    <property type="molecule type" value="Genomic_DNA"/>
</dbReference>
<keyword evidence="12 16" id="KW-0408">Iron</keyword>
<evidence type="ECO:0000259" key="17">
    <source>
        <dbReference type="Pfam" id="PF00330"/>
    </source>
</evidence>
<dbReference type="GO" id="GO:0003994">
    <property type="term" value="F:aconitate hydratase activity"/>
    <property type="evidence" value="ECO:0007669"/>
    <property type="project" value="UniProtKB-EC"/>
</dbReference>
<dbReference type="InterPro" id="IPR036008">
    <property type="entry name" value="Aconitase_4Fe-4S_dom"/>
</dbReference>
<feature type="domain" description="Aconitase A/isopropylmalate dehydratase small subunit swivel" evidence="18">
    <location>
        <begin position="693"/>
        <end position="820"/>
    </location>
</feature>
<dbReference type="GO" id="GO:0003723">
    <property type="term" value="F:RNA binding"/>
    <property type="evidence" value="ECO:0007669"/>
    <property type="project" value="UniProtKB-KW"/>
</dbReference>
<dbReference type="Proteomes" id="UP000186308">
    <property type="component" value="Unassembled WGS sequence"/>
</dbReference>
<dbReference type="PRINTS" id="PR00415">
    <property type="entry name" value="ACONITASE"/>
</dbReference>
<dbReference type="PANTHER" id="PTHR11670">
    <property type="entry name" value="ACONITASE/IRON-RESPONSIVE ELEMENT FAMILY MEMBER"/>
    <property type="match status" value="1"/>
</dbReference>
<evidence type="ECO:0000256" key="11">
    <source>
        <dbReference type="ARBA" id="ARBA00022884"/>
    </source>
</evidence>
<dbReference type="AlphaFoldDB" id="A0A8G2CHV8"/>
<dbReference type="NCBIfam" id="NF006757">
    <property type="entry name" value="PRK09277.1"/>
    <property type="match status" value="1"/>
</dbReference>
<evidence type="ECO:0000256" key="14">
    <source>
        <dbReference type="ARBA" id="ARBA00023239"/>
    </source>
</evidence>
<protein>
    <recommendedName>
        <fullName evidence="16">Aconitate hydratase</fullName>
        <shortName evidence="16">Aconitase</shortName>
        <ecNumber evidence="16">4.2.1.3</ecNumber>
    </recommendedName>
</protein>
<evidence type="ECO:0000256" key="12">
    <source>
        <dbReference type="ARBA" id="ARBA00023004"/>
    </source>
</evidence>
<dbReference type="InterPro" id="IPR015928">
    <property type="entry name" value="Aconitase/3IPM_dehydase_swvl"/>
</dbReference>
<evidence type="ECO:0000313" key="20">
    <source>
        <dbReference type="Proteomes" id="UP000186308"/>
    </source>
</evidence>
<evidence type="ECO:0000256" key="6">
    <source>
        <dbReference type="ARBA" id="ARBA00007185"/>
    </source>
</evidence>
<dbReference type="CDD" id="cd01580">
    <property type="entry name" value="AcnA_IRP_Swivel"/>
    <property type="match status" value="1"/>
</dbReference>
<dbReference type="CDD" id="cd01586">
    <property type="entry name" value="AcnA_IRP"/>
    <property type="match status" value="1"/>
</dbReference>
<comment type="function">
    <text evidence="16">Catalyzes the isomerization of citrate to isocitrate via cis-aconitate.</text>
</comment>
<dbReference type="GO" id="GO:0051539">
    <property type="term" value="F:4 iron, 4 sulfur cluster binding"/>
    <property type="evidence" value="ECO:0007669"/>
    <property type="project" value="UniProtKB-KW"/>
</dbReference>
<comment type="caution">
    <text evidence="19">The sequence shown here is derived from an EMBL/GenBank/DDBJ whole genome shotgun (WGS) entry which is preliminary data.</text>
</comment>
<keyword evidence="20" id="KW-1185">Reference proteome</keyword>
<dbReference type="PROSITE" id="PS01244">
    <property type="entry name" value="ACONITASE_2"/>
    <property type="match status" value="1"/>
</dbReference>
<dbReference type="Gene3D" id="3.20.19.10">
    <property type="entry name" value="Aconitase, domain 4"/>
    <property type="match status" value="1"/>
</dbReference>
<comment type="pathway">
    <text evidence="5">Organic acid metabolism; propanoate degradation.</text>
</comment>
<evidence type="ECO:0000256" key="7">
    <source>
        <dbReference type="ARBA" id="ARBA00011245"/>
    </source>
</evidence>
<evidence type="ECO:0000256" key="16">
    <source>
        <dbReference type="RuleBase" id="RU361275"/>
    </source>
</evidence>
<proteinExistence type="inferred from homology"/>
<comment type="similarity">
    <text evidence="6 16">Belongs to the aconitase/IPM isomerase family.</text>
</comment>
<dbReference type="UniPathway" id="UPA00223">
    <property type="reaction ID" value="UER00718"/>
</dbReference>
<dbReference type="InterPro" id="IPR044137">
    <property type="entry name" value="AcnA_IRP_Swivel"/>
</dbReference>
<dbReference type="SUPFAM" id="SSF52016">
    <property type="entry name" value="LeuD/IlvD-like"/>
    <property type="match status" value="1"/>
</dbReference>
<dbReference type="FunFam" id="3.30.499.10:FF:000002">
    <property type="entry name" value="Aconitate hydratase"/>
    <property type="match status" value="1"/>
</dbReference>
<dbReference type="GO" id="GO:0006099">
    <property type="term" value="P:tricarboxylic acid cycle"/>
    <property type="evidence" value="ECO:0007669"/>
    <property type="project" value="UniProtKB-UniPathway"/>
</dbReference>
<evidence type="ECO:0000256" key="9">
    <source>
        <dbReference type="ARBA" id="ARBA00022532"/>
    </source>
</evidence>
<dbReference type="NCBIfam" id="TIGR01341">
    <property type="entry name" value="aconitase_1"/>
    <property type="match status" value="1"/>
</dbReference>
<dbReference type="PROSITE" id="PS00450">
    <property type="entry name" value="ACONITASE_1"/>
    <property type="match status" value="1"/>
</dbReference>
<dbReference type="InterPro" id="IPR001030">
    <property type="entry name" value="Acoase/IPM_deHydtase_lsu_aba"/>
</dbReference>
<keyword evidence="9" id="KW-0816">Tricarboxylic acid cycle</keyword>
<comment type="catalytic activity">
    <reaction evidence="15 16">
        <text>citrate = D-threo-isocitrate</text>
        <dbReference type="Rhea" id="RHEA:10336"/>
        <dbReference type="ChEBI" id="CHEBI:15562"/>
        <dbReference type="ChEBI" id="CHEBI:16947"/>
        <dbReference type="EC" id="4.2.1.3"/>
    </reaction>
</comment>
<evidence type="ECO:0000313" key="19">
    <source>
        <dbReference type="EMBL" id="SIQ14889.1"/>
    </source>
</evidence>
<evidence type="ECO:0000256" key="13">
    <source>
        <dbReference type="ARBA" id="ARBA00023014"/>
    </source>
</evidence>
<dbReference type="GO" id="GO:0046872">
    <property type="term" value="F:metal ion binding"/>
    <property type="evidence" value="ECO:0007669"/>
    <property type="project" value="UniProtKB-KW"/>
</dbReference>
<dbReference type="SUPFAM" id="SSF53732">
    <property type="entry name" value="Aconitase iron-sulfur domain"/>
    <property type="match status" value="1"/>
</dbReference>
<evidence type="ECO:0000256" key="15">
    <source>
        <dbReference type="ARBA" id="ARBA00023501"/>
    </source>
</evidence>
<dbReference type="InterPro" id="IPR006249">
    <property type="entry name" value="Aconitase/IRP2"/>
</dbReference>
<dbReference type="InterPro" id="IPR015931">
    <property type="entry name" value="Acnase/IPM_dHydase_lsu_aba_1/3"/>
</dbReference>
<gene>
    <name evidence="19" type="ORF">SAMN05421828_10216</name>
</gene>
<comment type="function">
    <text evidence="3">Involved in the catabolism of short chain fatty acids (SCFA) via the tricarboxylic acid (TCA)(acetyl degradation route) and probably the 2-methylcitrate cycle I (propionate degradation route). Catalyzes the reversible isomerization of citrate to isocitrate via cis-aconitate. Could catalyze the hydration of 2-methyl-cis-aconitate to yield (2R,3S)-2-methylisocitrate. The apo form of AcnA functions as a RNA-binding regulatory protein.</text>
</comment>
<evidence type="ECO:0000259" key="18">
    <source>
        <dbReference type="Pfam" id="PF00694"/>
    </source>
</evidence>
<evidence type="ECO:0000256" key="8">
    <source>
        <dbReference type="ARBA" id="ARBA00022485"/>
    </source>
</evidence>
<dbReference type="FunFam" id="3.20.19.10:FF:000001">
    <property type="entry name" value="Aconitate hydratase"/>
    <property type="match status" value="1"/>
</dbReference>
<comment type="cofactor">
    <cofactor evidence="2">
        <name>[4Fe-4S] cluster</name>
        <dbReference type="ChEBI" id="CHEBI:49883"/>
    </cofactor>
</comment>
<comment type="subunit">
    <text evidence="7">Monomer.</text>
</comment>
<evidence type="ECO:0000256" key="3">
    <source>
        <dbReference type="ARBA" id="ARBA00002737"/>
    </source>
</evidence>
<dbReference type="RefSeq" id="WP_029312926.1">
    <property type="nucleotide sequence ID" value="NZ_FTNE01000002.1"/>
</dbReference>
<evidence type="ECO:0000256" key="1">
    <source>
        <dbReference type="ARBA" id="ARBA00000118"/>
    </source>
</evidence>
<dbReference type="InterPro" id="IPR000573">
    <property type="entry name" value="AconitaseA/IPMdHydase_ssu_swvl"/>
</dbReference>
<keyword evidence="8 16" id="KW-0004">4Fe-4S</keyword>
<sequence length="895" mass="97203">MNMIGQDSLKVETTLRVEGKEYTYFALNAAAEKLGDISRLPRTLKILLENVLRFEDGAAYTVDDAKAIVEWVGAAHSDKDVPFRPARILMQDFTGVPAVVDLAAMRDGIVKLGGNADKVNPLVPVDLVIDHSVMVDVSGRKDALERNVDLEFERNGERYEFLRWGQEAFDNFRVVPPGTGICHQVNLEYLAQAVWTAEASGKTIAYPDTLFGTDSHTTMVNGMGVLGWGVGGIEAEAAMLGQPIAMLIPDVIGFKLTGSLREGITATDLVLTVTQMLRKKGVVGKFVEFYGAGLDHLPLADRATIANMAPEYGATCGFFPVDQITLDYMMLSGRDEHRIKLVEAYAKAQGLWRDGTEPVFSDTLELDMSSVEPSLAGPKRPQDRVALSKAASAFATELTKSLGVPANDVGVKAEVAGKNFSITHGDVVIAAITSCTNTSNPSVLVAAGLVARKARALGLTPKPWVKTSLAPGSQVVTEYLDKSGLSADLDALGFETVGYGCTTCIGNSGPLDDAIADAIEDNKLVAVSVLSGNRNFEGRVHPNVRANYLASPPLVVAYALLGTMTKDITTVAIGQDQTGRDVFLKDIWPTTKEIADIVKATLTRAMFLDRYGDVFKGGPQWQAIEVEGDAETYRWSGSSTYVKNPPYFEGMTMDPAPVTDITGARILALLGDSITTDHISPAGSFKKTTPAGEYLAERQILPKDFNSYGSRRGNHEIMMRGTFANIRIRNEMLENVEGGYTRHYPSGDQLPIYDAAMRYKAEAVPLVAFVGREYGTGSSRDWAAKGTMLLGIRAVIAESFERIHRSNLVGMGILPLVFKDGMTRKTLELKGDETIDILGLEHLSPRMDIEMLIHRADGTTDKASLLCRVDTKDEVMYYENGGILHYVLRNMAKAA</sequence>
<dbReference type="GO" id="GO:0047456">
    <property type="term" value="F:2-methylisocitrate dehydratase activity"/>
    <property type="evidence" value="ECO:0007669"/>
    <property type="project" value="UniProtKB-EC"/>
</dbReference>
<evidence type="ECO:0000256" key="4">
    <source>
        <dbReference type="ARBA" id="ARBA00004717"/>
    </source>
</evidence>
<dbReference type="EC" id="4.2.1.3" evidence="16"/>
<dbReference type="Pfam" id="PF00694">
    <property type="entry name" value="Aconitase_C"/>
    <property type="match status" value="1"/>
</dbReference>
<organism evidence="19 20">
    <name type="scientific">Acidiphilium rubrum</name>
    <dbReference type="NCBI Taxonomy" id="526"/>
    <lineage>
        <taxon>Bacteria</taxon>
        <taxon>Pseudomonadati</taxon>
        <taxon>Pseudomonadota</taxon>
        <taxon>Alphaproteobacteria</taxon>
        <taxon>Acetobacterales</taxon>
        <taxon>Acidocellaceae</taxon>
        <taxon>Acidiphilium</taxon>
    </lineage>
</organism>
<keyword evidence="11" id="KW-0694">RNA-binding</keyword>
<comment type="pathway">
    <text evidence="4">Carbohydrate metabolism; tricarboxylic acid cycle; isocitrate from oxaloacetate: step 2/2.</text>
</comment>